<protein>
    <recommendedName>
        <fullName evidence="4 12">Ribosomal RNA small subunit methyltransferase E</fullName>
        <ecNumber evidence="3 12">2.1.1.193</ecNumber>
    </recommendedName>
</protein>
<comment type="similarity">
    <text evidence="2 12">Belongs to the RNA methyltransferase RsmE family.</text>
</comment>
<dbReference type="NCBIfam" id="TIGR00046">
    <property type="entry name" value="RsmE family RNA methyltransferase"/>
    <property type="match status" value="1"/>
</dbReference>
<dbReference type="InterPro" id="IPR046886">
    <property type="entry name" value="RsmE_MTase_dom"/>
</dbReference>
<dbReference type="Pfam" id="PF04452">
    <property type="entry name" value="Methyltrans_RNA"/>
    <property type="match status" value="1"/>
</dbReference>
<evidence type="ECO:0000313" key="16">
    <source>
        <dbReference type="Proteomes" id="UP000523079"/>
    </source>
</evidence>
<comment type="subcellular location">
    <subcellularLocation>
        <location evidence="1 12">Cytoplasm</location>
    </subcellularLocation>
</comment>
<dbReference type="PANTHER" id="PTHR30027">
    <property type="entry name" value="RIBOSOMAL RNA SMALL SUBUNIT METHYLTRANSFERASE E"/>
    <property type="match status" value="1"/>
</dbReference>
<dbReference type="PIRSF" id="PIRSF015601">
    <property type="entry name" value="MTase_slr0722"/>
    <property type="match status" value="1"/>
</dbReference>
<evidence type="ECO:0000256" key="10">
    <source>
        <dbReference type="ARBA" id="ARBA00025699"/>
    </source>
</evidence>
<feature type="domain" description="Ribosomal RNA small subunit methyltransferase E PUA-like" evidence="14">
    <location>
        <begin position="25"/>
        <end position="71"/>
    </location>
</feature>
<evidence type="ECO:0000256" key="11">
    <source>
        <dbReference type="ARBA" id="ARBA00047944"/>
    </source>
</evidence>
<evidence type="ECO:0000256" key="8">
    <source>
        <dbReference type="ARBA" id="ARBA00022679"/>
    </source>
</evidence>
<accession>A0A7W3P7B3</accession>
<feature type="domain" description="Ribosomal RNA small subunit methyltransferase E methyltransferase" evidence="13">
    <location>
        <begin position="80"/>
        <end position="239"/>
    </location>
</feature>
<organism evidence="15 16">
    <name type="scientific">Microlunatus kandeliicorticis</name>
    <dbReference type="NCBI Taxonomy" id="1759536"/>
    <lineage>
        <taxon>Bacteria</taxon>
        <taxon>Bacillati</taxon>
        <taxon>Actinomycetota</taxon>
        <taxon>Actinomycetes</taxon>
        <taxon>Propionibacteriales</taxon>
        <taxon>Propionibacteriaceae</taxon>
        <taxon>Microlunatus</taxon>
    </lineage>
</organism>
<reference evidence="15 16" key="1">
    <citation type="submission" date="2020-07" db="EMBL/GenBank/DDBJ databases">
        <title>Sequencing the genomes of 1000 actinobacteria strains.</title>
        <authorList>
            <person name="Klenk H.-P."/>
        </authorList>
    </citation>
    <scope>NUCLEOTIDE SEQUENCE [LARGE SCALE GENOMIC DNA]</scope>
    <source>
        <strain evidence="15 16">DSM 100723</strain>
    </source>
</reference>
<keyword evidence="8 12" id="KW-0808">Transferase</keyword>
<evidence type="ECO:0000313" key="15">
    <source>
        <dbReference type="EMBL" id="MBA8795839.1"/>
    </source>
</evidence>
<dbReference type="InterPro" id="IPR029028">
    <property type="entry name" value="Alpha/beta_knot_MTases"/>
</dbReference>
<evidence type="ECO:0000256" key="3">
    <source>
        <dbReference type="ARBA" id="ARBA00012328"/>
    </source>
</evidence>
<dbReference type="GO" id="GO:0070042">
    <property type="term" value="F:rRNA (uridine-N3-)-methyltransferase activity"/>
    <property type="evidence" value="ECO:0007669"/>
    <property type="project" value="TreeGrafter"/>
</dbReference>
<dbReference type="RefSeq" id="WP_182561454.1">
    <property type="nucleotide sequence ID" value="NZ_JACGWT010000006.1"/>
</dbReference>
<dbReference type="PANTHER" id="PTHR30027:SF3">
    <property type="entry name" value="16S RRNA (URACIL(1498)-N(3))-METHYLTRANSFERASE"/>
    <property type="match status" value="1"/>
</dbReference>
<dbReference type="GO" id="GO:0070475">
    <property type="term" value="P:rRNA base methylation"/>
    <property type="evidence" value="ECO:0007669"/>
    <property type="project" value="TreeGrafter"/>
</dbReference>
<evidence type="ECO:0000259" key="14">
    <source>
        <dbReference type="Pfam" id="PF20260"/>
    </source>
</evidence>
<evidence type="ECO:0000256" key="5">
    <source>
        <dbReference type="ARBA" id="ARBA00022490"/>
    </source>
</evidence>
<evidence type="ECO:0000256" key="12">
    <source>
        <dbReference type="PIRNR" id="PIRNR015601"/>
    </source>
</evidence>
<dbReference type="NCBIfam" id="NF008693">
    <property type="entry name" value="PRK11713.2-3"/>
    <property type="match status" value="1"/>
</dbReference>
<dbReference type="Proteomes" id="UP000523079">
    <property type="component" value="Unassembled WGS sequence"/>
</dbReference>
<evidence type="ECO:0000256" key="2">
    <source>
        <dbReference type="ARBA" id="ARBA00005528"/>
    </source>
</evidence>
<evidence type="ECO:0000256" key="7">
    <source>
        <dbReference type="ARBA" id="ARBA00022603"/>
    </source>
</evidence>
<dbReference type="Gene3D" id="2.40.240.20">
    <property type="entry name" value="Hypothetical PUA domain-like, domain 1"/>
    <property type="match status" value="1"/>
</dbReference>
<keyword evidence="16" id="KW-1185">Reference proteome</keyword>
<dbReference type="AlphaFoldDB" id="A0A7W3P7B3"/>
<comment type="caution">
    <text evidence="15">The sequence shown here is derived from an EMBL/GenBank/DDBJ whole genome shotgun (WGS) entry which is preliminary data.</text>
</comment>
<evidence type="ECO:0000256" key="1">
    <source>
        <dbReference type="ARBA" id="ARBA00004496"/>
    </source>
</evidence>
<name>A0A7W3P7B3_9ACTN</name>
<proteinExistence type="inferred from homology"/>
<evidence type="ECO:0000256" key="9">
    <source>
        <dbReference type="ARBA" id="ARBA00022691"/>
    </source>
</evidence>
<sequence>MTDPLFLAETLAGAPLPAVGAAVELGGPEGHHAAAVRRIRVGETVLLADGAGRAVRGPVTAATKQQLTVEVAEQLTSPEPALRITLAQALAKGDRAELAVEMATELGVSGIWPWQSARAVVRWSGDRAEKSRARWQSTVREATKQSRRFRVPPVEVARDTRALAAGLDAFDAALVLHEDAALPLAGAGVPRHGSVLLVVGPEGGIAPEELDTLTAAGARTVSLGDGVLRTSTAGVVAMAGLLLR</sequence>
<dbReference type="InterPro" id="IPR029026">
    <property type="entry name" value="tRNA_m1G_MTases_N"/>
</dbReference>
<dbReference type="SUPFAM" id="SSF88697">
    <property type="entry name" value="PUA domain-like"/>
    <property type="match status" value="1"/>
</dbReference>
<keyword evidence="6 12" id="KW-0698">rRNA processing</keyword>
<dbReference type="Gene3D" id="3.40.1280.10">
    <property type="match status" value="1"/>
</dbReference>
<comment type="catalytic activity">
    <reaction evidence="11 12">
        <text>uridine(1498) in 16S rRNA + S-adenosyl-L-methionine = N(3)-methyluridine(1498) in 16S rRNA + S-adenosyl-L-homocysteine + H(+)</text>
        <dbReference type="Rhea" id="RHEA:42920"/>
        <dbReference type="Rhea" id="RHEA-COMP:10283"/>
        <dbReference type="Rhea" id="RHEA-COMP:10284"/>
        <dbReference type="ChEBI" id="CHEBI:15378"/>
        <dbReference type="ChEBI" id="CHEBI:57856"/>
        <dbReference type="ChEBI" id="CHEBI:59789"/>
        <dbReference type="ChEBI" id="CHEBI:65315"/>
        <dbReference type="ChEBI" id="CHEBI:74502"/>
        <dbReference type="EC" id="2.1.1.193"/>
    </reaction>
</comment>
<dbReference type="InterPro" id="IPR015947">
    <property type="entry name" value="PUA-like_sf"/>
</dbReference>
<evidence type="ECO:0000256" key="6">
    <source>
        <dbReference type="ARBA" id="ARBA00022552"/>
    </source>
</evidence>
<dbReference type="InterPro" id="IPR006700">
    <property type="entry name" value="RsmE"/>
</dbReference>
<dbReference type="InterPro" id="IPR046887">
    <property type="entry name" value="RsmE_PUA-like"/>
</dbReference>
<dbReference type="EC" id="2.1.1.193" evidence="3 12"/>
<dbReference type="CDD" id="cd18084">
    <property type="entry name" value="RsmE-like"/>
    <property type="match status" value="1"/>
</dbReference>
<gene>
    <name evidence="15" type="ORF">FHX74_003480</name>
</gene>
<dbReference type="GO" id="GO:0005737">
    <property type="term" value="C:cytoplasm"/>
    <property type="evidence" value="ECO:0007669"/>
    <property type="project" value="UniProtKB-SubCell"/>
</dbReference>
<comment type="function">
    <text evidence="10 12">Specifically methylates the N3 position of the uracil ring of uridine 1498 (m3U1498) in 16S rRNA. Acts on the fully assembled 30S ribosomal subunit.</text>
</comment>
<dbReference type="EMBL" id="JACGWT010000006">
    <property type="protein sequence ID" value="MBA8795839.1"/>
    <property type="molecule type" value="Genomic_DNA"/>
</dbReference>
<evidence type="ECO:0000256" key="4">
    <source>
        <dbReference type="ARBA" id="ARBA00013673"/>
    </source>
</evidence>
<keyword evidence="7 12" id="KW-0489">Methyltransferase</keyword>
<dbReference type="Pfam" id="PF20260">
    <property type="entry name" value="PUA_4"/>
    <property type="match status" value="1"/>
</dbReference>
<keyword evidence="9 12" id="KW-0949">S-adenosyl-L-methionine</keyword>
<dbReference type="SUPFAM" id="SSF75217">
    <property type="entry name" value="alpha/beta knot"/>
    <property type="match status" value="1"/>
</dbReference>
<keyword evidence="5 12" id="KW-0963">Cytoplasm</keyword>
<evidence type="ECO:0000259" key="13">
    <source>
        <dbReference type="Pfam" id="PF04452"/>
    </source>
</evidence>